<comment type="caution">
    <text evidence="1">The sequence shown here is derived from an EMBL/GenBank/DDBJ whole genome shotgun (WGS) entry which is preliminary data.</text>
</comment>
<sequence length="53" mass="5770">MSKLAQLCTAICGSSVLFLTGCQHFTQPKAAVTHQVQDEKHFNLQGKIGVRTP</sequence>
<dbReference type="Proteomes" id="UP000634608">
    <property type="component" value="Unassembled WGS sequence"/>
</dbReference>
<accession>A0A8I0FAA6</accession>
<reference evidence="1" key="1">
    <citation type="submission" date="2020-08" db="EMBL/GenBank/DDBJ databases">
        <title>Diversity of carbapenem-resistant Acinetobacter baumannii and bacteriophage-mediated spread of the Oxa23 carbapenemase.</title>
        <authorList>
            <person name="Abouelfetouh A."/>
            <person name="Mattock J."/>
            <person name="Turner D."/>
            <person name="Li E."/>
            <person name="Evans B.A."/>
        </authorList>
    </citation>
    <scope>NUCLEOTIDE SEQUENCE</scope>
    <source>
        <strain evidence="1">A86</strain>
    </source>
</reference>
<evidence type="ECO:0000313" key="2">
    <source>
        <dbReference type="Proteomes" id="UP000634608"/>
    </source>
</evidence>
<protein>
    <submittedName>
        <fullName evidence="1">Outer membrane lipoprotein LolB</fullName>
    </submittedName>
</protein>
<dbReference type="PROSITE" id="PS51257">
    <property type="entry name" value="PROKAR_LIPOPROTEIN"/>
    <property type="match status" value="1"/>
</dbReference>
<feature type="non-terminal residue" evidence="1">
    <location>
        <position position="53"/>
    </location>
</feature>
<gene>
    <name evidence="1" type="ORF">IAG11_14350</name>
</gene>
<evidence type="ECO:0000313" key="1">
    <source>
        <dbReference type="EMBL" id="MBD0221078.1"/>
    </source>
</evidence>
<dbReference type="EMBL" id="JACSVK010000040">
    <property type="protein sequence ID" value="MBD0221078.1"/>
    <property type="molecule type" value="Genomic_DNA"/>
</dbReference>
<proteinExistence type="predicted"/>
<name>A0A8I0FAA6_ACIBA</name>
<dbReference type="AlphaFoldDB" id="A0A8I0FAA6"/>
<keyword evidence="1" id="KW-0449">Lipoprotein</keyword>
<organism evidence="1 2">
    <name type="scientific">Acinetobacter baumannii</name>
    <dbReference type="NCBI Taxonomy" id="470"/>
    <lineage>
        <taxon>Bacteria</taxon>
        <taxon>Pseudomonadati</taxon>
        <taxon>Pseudomonadota</taxon>
        <taxon>Gammaproteobacteria</taxon>
        <taxon>Moraxellales</taxon>
        <taxon>Moraxellaceae</taxon>
        <taxon>Acinetobacter</taxon>
        <taxon>Acinetobacter calcoaceticus/baumannii complex</taxon>
    </lineage>
</organism>